<dbReference type="PANTHER" id="PTHR11707">
    <property type="entry name" value="L-ASPARAGINASE"/>
    <property type="match status" value="1"/>
</dbReference>
<comment type="caution">
    <text evidence="11">The sequence shown here is derived from an EMBL/GenBank/DDBJ whole genome shotgun (WGS) entry which is preliminary data.</text>
</comment>
<accession>A0A848L6N5</accession>
<gene>
    <name evidence="11" type="ORF">HH308_23520</name>
</gene>
<dbReference type="PANTHER" id="PTHR11707:SF28">
    <property type="entry name" value="60 KDA LYSOPHOSPHOLIPASE"/>
    <property type="match status" value="1"/>
</dbReference>
<dbReference type="GO" id="GO:0006528">
    <property type="term" value="P:asparagine metabolic process"/>
    <property type="evidence" value="ECO:0007669"/>
    <property type="project" value="InterPro"/>
</dbReference>
<organism evidence="11 12">
    <name type="scientific">Gordonia asplenii</name>
    <dbReference type="NCBI Taxonomy" id="2725283"/>
    <lineage>
        <taxon>Bacteria</taxon>
        <taxon>Bacillati</taxon>
        <taxon>Actinomycetota</taxon>
        <taxon>Actinomycetes</taxon>
        <taxon>Mycobacteriales</taxon>
        <taxon>Gordoniaceae</taxon>
        <taxon>Gordonia</taxon>
    </lineage>
</organism>
<dbReference type="InterPro" id="IPR040919">
    <property type="entry name" value="Asparaginase_C"/>
</dbReference>
<dbReference type="InterPro" id="IPR027474">
    <property type="entry name" value="L-asparaginase_N"/>
</dbReference>
<dbReference type="RefSeq" id="WP_170196698.1">
    <property type="nucleotide sequence ID" value="NZ_JABBNB010000032.1"/>
</dbReference>
<dbReference type="Pfam" id="PF17763">
    <property type="entry name" value="Asparaginase_C"/>
    <property type="match status" value="1"/>
</dbReference>
<keyword evidence="12" id="KW-1185">Reference proteome</keyword>
<evidence type="ECO:0000256" key="3">
    <source>
        <dbReference type="ARBA" id="ARBA00022801"/>
    </source>
</evidence>
<name>A0A848L6N5_9ACTN</name>
<evidence type="ECO:0000256" key="1">
    <source>
        <dbReference type="ARBA" id="ARBA00010518"/>
    </source>
</evidence>
<reference evidence="11 12" key="1">
    <citation type="submission" date="2020-04" db="EMBL/GenBank/DDBJ databases">
        <title>Gordonia sp. nov. TBRC 11910.</title>
        <authorList>
            <person name="Suriyachadkun C."/>
        </authorList>
    </citation>
    <scope>NUCLEOTIDE SEQUENCE [LARGE SCALE GENOMIC DNA]</scope>
    <source>
        <strain evidence="11 12">TBRC 11910</strain>
    </source>
</reference>
<evidence type="ECO:0000256" key="4">
    <source>
        <dbReference type="ARBA" id="ARBA00049366"/>
    </source>
</evidence>
<feature type="active site" evidence="8">
    <location>
        <position position="91"/>
    </location>
</feature>
<feature type="domain" description="L-asparaginase N-terminal" evidence="9">
    <location>
        <begin position="9"/>
        <end position="176"/>
    </location>
</feature>
<dbReference type="PROSITE" id="PS00917">
    <property type="entry name" value="ASN_GLN_ASE_2"/>
    <property type="match status" value="1"/>
</dbReference>
<feature type="binding site" evidence="6">
    <location>
        <begin position="91"/>
        <end position="92"/>
    </location>
    <ligand>
        <name>substrate</name>
    </ligand>
</feature>
<comment type="similarity">
    <text evidence="1">Belongs to the asparaginase 1 family.</text>
</comment>
<evidence type="ECO:0000256" key="6">
    <source>
        <dbReference type="PIRSR" id="PIRSR001220-2"/>
    </source>
</evidence>
<dbReference type="InterPro" id="IPR006034">
    <property type="entry name" value="Asparaginase/glutaminase-like"/>
</dbReference>
<dbReference type="CDD" id="cd08964">
    <property type="entry name" value="L-asparaginase_II"/>
    <property type="match status" value="1"/>
</dbReference>
<feature type="active site" evidence="7">
    <location>
        <position position="18"/>
    </location>
</feature>
<evidence type="ECO:0000256" key="7">
    <source>
        <dbReference type="PROSITE-ProRule" id="PRU10099"/>
    </source>
</evidence>
<feature type="binding site" evidence="6">
    <location>
        <position position="58"/>
    </location>
    <ligand>
        <name>substrate</name>
    </ligand>
</feature>
<dbReference type="InterPro" id="IPR020827">
    <property type="entry name" value="Asparaginase/glutaminase_AS1"/>
</dbReference>
<evidence type="ECO:0000256" key="2">
    <source>
        <dbReference type="ARBA" id="ARBA00012920"/>
    </source>
</evidence>
<dbReference type="Gene3D" id="3.40.50.40">
    <property type="match status" value="1"/>
</dbReference>
<evidence type="ECO:0000313" key="11">
    <source>
        <dbReference type="EMBL" id="NMO04191.1"/>
    </source>
</evidence>
<dbReference type="PROSITE" id="PS51732">
    <property type="entry name" value="ASN_GLN_ASE_3"/>
    <property type="match status" value="1"/>
</dbReference>
<dbReference type="PRINTS" id="PR00139">
    <property type="entry name" value="ASNGLNASE"/>
</dbReference>
<protein>
    <recommendedName>
        <fullName evidence="2">asparaginase</fullName>
        <ecNumber evidence="2">3.5.1.1</ecNumber>
    </recommendedName>
</protein>
<dbReference type="InterPro" id="IPR027475">
    <property type="entry name" value="Asparaginase/glutaminase_AS2"/>
</dbReference>
<dbReference type="InterPro" id="IPR004550">
    <property type="entry name" value="AsnASE_II"/>
</dbReference>
<dbReference type="AlphaFoldDB" id="A0A848L6N5"/>
<evidence type="ECO:0000256" key="5">
    <source>
        <dbReference type="PIRSR" id="PIRSR001220-1"/>
    </source>
</evidence>
<dbReference type="EC" id="3.5.1.1" evidence="2"/>
<keyword evidence="3" id="KW-0378">Hydrolase</keyword>
<dbReference type="InterPro" id="IPR036152">
    <property type="entry name" value="Asp/glu_Ase-like_sf"/>
</dbReference>
<dbReference type="PIRSF" id="PIRSF500176">
    <property type="entry name" value="L_ASNase"/>
    <property type="match status" value="1"/>
</dbReference>
<dbReference type="InterPro" id="IPR027473">
    <property type="entry name" value="L-asparaginase_C"/>
</dbReference>
<evidence type="ECO:0000313" key="12">
    <source>
        <dbReference type="Proteomes" id="UP000550729"/>
    </source>
</evidence>
<comment type="catalytic activity">
    <reaction evidence="4">
        <text>L-asparagine + H2O = L-aspartate + NH4(+)</text>
        <dbReference type="Rhea" id="RHEA:21016"/>
        <dbReference type="ChEBI" id="CHEBI:15377"/>
        <dbReference type="ChEBI" id="CHEBI:28938"/>
        <dbReference type="ChEBI" id="CHEBI:29991"/>
        <dbReference type="ChEBI" id="CHEBI:58048"/>
        <dbReference type="EC" id="3.5.1.1"/>
    </reaction>
</comment>
<dbReference type="GO" id="GO:0004067">
    <property type="term" value="F:asparaginase activity"/>
    <property type="evidence" value="ECO:0007669"/>
    <property type="project" value="UniProtKB-UniRule"/>
</dbReference>
<proteinExistence type="inferred from homology"/>
<feature type="domain" description="Asparaginase/glutaminase C-terminal" evidence="10">
    <location>
        <begin position="195"/>
        <end position="309"/>
    </location>
</feature>
<dbReference type="SUPFAM" id="SSF53774">
    <property type="entry name" value="Glutaminase/Asparaginase"/>
    <property type="match status" value="1"/>
</dbReference>
<dbReference type="PROSITE" id="PS00144">
    <property type="entry name" value="ASN_GLN_ASE_1"/>
    <property type="match status" value="1"/>
</dbReference>
<evidence type="ECO:0000259" key="9">
    <source>
        <dbReference type="Pfam" id="PF00710"/>
    </source>
</evidence>
<dbReference type="PIRSF" id="PIRSF001220">
    <property type="entry name" value="L-ASNase_gatD"/>
    <property type="match status" value="1"/>
</dbReference>
<dbReference type="EMBL" id="JABBNB010000032">
    <property type="protein sequence ID" value="NMO04191.1"/>
    <property type="molecule type" value="Genomic_DNA"/>
</dbReference>
<feature type="active site" description="O-isoaspartyl threonine intermediate" evidence="5">
    <location>
        <position position="18"/>
    </location>
</feature>
<dbReference type="InterPro" id="IPR037152">
    <property type="entry name" value="L-asparaginase_N_sf"/>
</dbReference>
<evidence type="ECO:0000259" key="10">
    <source>
        <dbReference type="Pfam" id="PF17763"/>
    </source>
</evidence>
<dbReference type="SFLD" id="SFLDS00057">
    <property type="entry name" value="Glutaminase/Asparaginase"/>
    <property type="match status" value="1"/>
</dbReference>
<dbReference type="SMART" id="SM00870">
    <property type="entry name" value="Asparaginase"/>
    <property type="match status" value="1"/>
</dbReference>
<dbReference type="Gene3D" id="3.40.50.1170">
    <property type="entry name" value="L-asparaginase, N-terminal domain"/>
    <property type="match status" value="1"/>
</dbReference>
<evidence type="ECO:0000256" key="8">
    <source>
        <dbReference type="PROSITE-ProRule" id="PRU10100"/>
    </source>
</evidence>
<dbReference type="Pfam" id="PF00710">
    <property type="entry name" value="Asparaginase"/>
    <property type="match status" value="1"/>
</dbReference>
<sequence>MPAVGGEPHIVVITTGGTVASRRGATGAIPALTGDDLLGRAGIGSAPVRIVDLMSLDSSAMCVDDQFRIVDAVTGALTDDAVLGVVVTHGTDTMEESAFLVDLYADDPRPVVFTGAQFTDDSPTADGPANLAGALACAADPDSRGRGVVVAMGGALLPARGLLKISTSEVPAFDVVHPELGRPTLPRTTRTVVPRVESLSLYPGVNPRIVDAAALDAAAIVLSATGSGNTHPDVTAAVARAVQRGVTVVVTSRVPYGEVTAVYGGGGGAVDLLDAGAILSTWLRAPQARMALLGLLSSGAGRGAVGEFFARSGPVHDNRRLHTAVR</sequence>
<dbReference type="Proteomes" id="UP000550729">
    <property type="component" value="Unassembled WGS sequence"/>
</dbReference>